<name>A0ABR2H4B6_9EUKA</name>
<evidence type="ECO:0000313" key="3">
    <source>
        <dbReference type="Proteomes" id="UP001470230"/>
    </source>
</evidence>
<feature type="domain" description="HNH nuclease" evidence="1">
    <location>
        <begin position="75"/>
        <end position="103"/>
    </location>
</feature>
<reference evidence="2 3" key="1">
    <citation type="submission" date="2024-04" db="EMBL/GenBank/DDBJ databases">
        <title>Tritrichomonas musculus Genome.</title>
        <authorList>
            <person name="Alves-Ferreira E."/>
            <person name="Grigg M."/>
            <person name="Lorenzi H."/>
            <person name="Galac M."/>
        </authorList>
    </citation>
    <scope>NUCLEOTIDE SEQUENCE [LARGE SCALE GENOMIC DNA]</scope>
    <source>
        <strain evidence="2 3">EAF2021</strain>
    </source>
</reference>
<dbReference type="SUPFAM" id="SSF54060">
    <property type="entry name" value="His-Me finger endonucleases"/>
    <property type="match status" value="1"/>
</dbReference>
<gene>
    <name evidence="2" type="ORF">M9Y10_030513</name>
</gene>
<dbReference type="InterPro" id="IPR044925">
    <property type="entry name" value="His-Me_finger_sf"/>
</dbReference>
<dbReference type="EMBL" id="JAPFFF010000044">
    <property type="protein sequence ID" value="KAK8840736.1"/>
    <property type="molecule type" value="Genomic_DNA"/>
</dbReference>
<keyword evidence="3" id="KW-1185">Reference proteome</keyword>
<dbReference type="Pfam" id="PF13392">
    <property type="entry name" value="HNH_3"/>
    <property type="match status" value="1"/>
</dbReference>
<dbReference type="Gene3D" id="3.90.75.20">
    <property type="match status" value="1"/>
</dbReference>
<dbReference type="InterPro" id="IPR003615">
    <property type="entry name" value="HNH_nuc"/>
</dbReference>
<comment type="caution">
    <text evidence="2">The sequence shown here is derived from an EMBL/GenBank/DDBJ whole genome shotgun (WGS) entry which is preliminary data.</text>
</comment>
<sequence>MSEGGVIDFVTINEYPDYEILNDFPFTIRRKDNKHIVKESINNCGYVSVCMNGNKINKHQIIAKQFLYNDDPEHKIYVDHISRNKTDYHLSNLRWCTASENMRNASSRHGVEYVFVDNIPDDSIVITHYVVKNERRYFEENEYYYYYNEETEEDVFYQRITDNVYRIMHINITKWGQKCISTVDINHRKTTLYIRSFKYQYNLI</sequence>
<proteinExistence type="predicted"/>
<dbReference type="Proteomes" id="UP001470230">
    <property type="component" value="Unassembled WGS sequence"/>
</dbReference>
<evidence type="ECO:0000313" key="2">
    <source>
        <dbReference type="EMBL" id="KAK8840736.1"/>
    </source>
</evidence>
<organism evidence="2 3">
    <name type="scientific">Tritrichomonas musculus</name>
    <dbReference type="NCBI Taxonomy" id="1915356"/>
    <lineage>
        <taxon>Eukaryota</taxon>
        <taxon>Metamonada</taxon>
        <taxon>Parabasalia</taxon>
        <taxon>Tritrichomonadida</taxon>
        <taxon>Tritrichomonadidae</taxon>
        <taxon>Tritrichomonas</taxon>
    </lineage>
</organism>
<protein>
    <recommendedName>
        <fullName evidence="1">HNH nuclease domain-containing protein</fullName>
    </recommendedName>
</protein>
<accession>A0ABR2H4B6</accession>
<evidence type="ECO:0000259" key="1">
    <source>
        <dbReference type="Pfam" id="PF13392"/>
    </source>
</evidence>